<organism evidence="4 5">
    <name type="scientific">Aspergillus lucknowensis</name>
    <dbReference type="NCBI Taxonomy" id="176173"/>
    <lineage>
        <taxon>Eukaryota</taxon>
        <taxon>Fungi</taxon>
        <taxon>Dikarya</taxon>
        <taxon>Ascomycota</taxon>
        <taxon>Pezizomycotina</taxon>
        <taxon>Eurotiomycetes</taxon>
        <taxon>Eurotiomycetidae</taxon>
        <taxon>Eurotiales</taxon>
        <taxon>Aspergillaceae</taxon>
        <taxon>Aspergillus</taxon>
        <taxon>Aspergillus subgen. Nidulantes</taxon>
    </lineage>
</organism>
<sequence>MTEVNGVSVHRRSLSDGGVSTQAWKILSQTLPSRDPNADAWWQLTGRHLALLLDAAGYPIERQYECLLYHYHYAAPYLGPAPRASGSATQWKSMLQLDGTPFEFSWKWNTAGGEPDVRIGLEPIGPMAGTALDPLNHLAIREVLHKLSSAVPGAELTWTHHFLATLFDHDYAKYVQEAATGALIGTSLIFSLEFLRNSTGIKTYFQPRMLNQHGFLDIPRWEASFQSLHPDAPSRLALHEFMASSPEGKLLKPFCLSVDNCDPAKARLKWYFNSPHTNFTAIREIMTLGGRIPNTVAREKQFSELFDLLKTLTGQSPAFPEDSEFPFISTNSDNDLNNFAEMPDMLKGCVYFFDIAPGKSLPAIKIYFPVRNHCRNDLTATQNLIQWLDSRGRGEFGPAFLRALEAVADYRRLDEGGGLQSFVSCQFKSNGDLDLTSYFNPEAFHSARLTHRRSTRRRGDW</sequence>
<accession>A0ABR4LFN6</accession>
<dbReference type="NCBIfam" id="TIGR03429">
    <property type="entry name" value="arom_pren_DMATS"/>
    <property type="match status" value="1"/>
</dbReference>
<evidence type="ECO:0000256" key="1">
    <source>
        <dbReference type="ARBA" id="ARBA00005179"/>
    </source>
</evidence>
<dbReference type="PANTHER" id="PTHR40627">
    <property type="entry name" value="INDOLE PRENYLTRANSFERASE TDIB-RELATED"/>
    <property type="match status" value="1"/>
</dbReference>
<name>A0ABR4LFN6_9EURO</name>
<dbReference type="InterPro" id="IPR033964">
    <property type="entry name" value="ABBA"/>
</dbReference>
<comment type="caution">
    <text evidence="4">The sequence shown here is derived from an EMBL/GenBank/DDBJ whole genome shotgun (WGS) entry which is preliminary data.</text>
</comment>
<gene>
    <name evidence="4" type="ORF">BJX67DRAFT_265186</name>
</gene>
<dbReference type="InterPro" id="IPR017795">
    <property type="entry name" value="ABBA_NscD-like"/>
</dbReference>
<keyword evidence="3" id="KW-0808">Transferase</keyword>
<protein>
    <submittedName>
        <fullName evidence="4">Tryptophan dimethylallyltransferase-domain-containing protein</fullName>
    </submittedName>
</protein>
<dbReference type="EMBL" id="JBFXLQ010000054">
    <property type="protein sequence ID" value="KAL2863261.1"/>
    <property type="molecule type" value="Genomic_DNA"/>
</dbReference>
<dbReference type="InterPro" id="IPR012148">
    <property type="entry name" value="ABBA_DMATS-like"/>
</dbReference>
<evidence type="ECO:0000313" key="5">
    <source>
        <dbReference type="Proteomes" id="UP001610432"/>
    </source>
</evidence>
<comment type="similarity">
    <text evidence="2">Belongs to the tryptophan dimethylallyltransferase family.</text>
</comment>
<dbReference type="Pfam" id="PF11991">
    <property type="entry name" value="Trp_DMAT"/>
    <property type="match status" value="1"/>
</dbReference>
<dbReference type="GeneID" id="98141493"/>
<proteinExistence type="inferred from homology"/>
<evidence type="ECO:0000256" key="2">
    <source>
        <dbReference type="ARBA" id="ARBA00010209"/>
    </source>
</evidence>
<reference evidence="4 5" key="1">
    <citation type="submission" date="2024-07" db="EMBL/GenBank/DDBJ databases">
        <title>Section-level genome sequencing and comparative genomics of Aspergillus sections Usti and Cavernicolus.</title>
        <authorList>
            <consortium name="Lawrence Berkeley National Laboratory"/>
            <person name="Nybo J.L."/>
            <person name="Vesth T.C."/>
            <person name="Theobald S."/>
            <person name="Frisvad J.C."/>
            <person name="Larsen T.O."/>
            <person name="Kjaerboelling I."/>
            <person name="Rothschild-Mancinelli K."/>
            <person name="Lyhne E.K."/>
            <person name="Kogle M.E."/>
            <person name="Barry K."/>
            <person name="Clum A."/>
            <person name="Na H."/>
            <person name="Ledsgaard L."/>
            <person name="Lin J."/>
            <person name="Lipzen A."/>
            <person name="Kuo A."/>
            <person name="Riley R."/>
            <person name="Mondo S."/>
            <person name="Labutti K."/>
            <person name="Haridas S."/>
            <person name="Pangalinan J."/>
            <person name="Salamov A.A."/>
            <person name="Simmons B.A."/>
            <person name="Magnuson J.K."/>
            <person name="Chen J."/>
            <person name="Drula E."/>
            <person name="Henrissat B."/>
            <person name="Wiebenga A."/>
            <person name="Lubbers R.J."/>
            <person name="Gomes A.C."/>
            <person name="Macurrencykelacurrency M.R."/>
            <person name="Stajich J."/>
            <person name="Grigoriev I.V."/>
            <person name="Mortensen U.H."/>
            <person name="De Vries R.P."/>
            <person name="Baker S.E."/>
            <person name="Andersen M.R."/>
        </authorList>
    </citation>
    <scope>NUCLEOTIDE SEQUENCE [LARGE SCALE GENOMIC DNA]</scope>
    <source>
        <strain evidence="4 5">CBS 449.75</strain>
    </source>
</reference>
<dbReference type="PANTHER" id="PTHR40627:SF4">
    <property type="entry name" value="PRENYLTRANSFERASE ASQH1-RELATED"/>
    <property type="match status" value="1"/>
</dbReference>
<evidence type="ECO:0000256" key="3">
    <source>
        <dbReference type="ARBA" id="ARBA00022679"/>
    </source>
</evidence>
<dbReference type="SFLD" id="SFLDG01162">
    <property type="entry name" value="I"/>
    <property type="match status" value="1"/>
</dbReference>
<dbReference type="Proteomes" id="UP001610432">
    <property type="component" value="Unassembled WGS sequence"/>
</dbReference>
<dbReference type="CDD" id="cd13929">
    <property type="entry name" value="PT-DMATS_CymD"/>
    <property type="match status" value="1"/>
</dbReference>
<dbReference type="PIRSF" id="PIRSF000509">
    <property type="entry name" value="Trp_DMAT"/>
    <property type="match status" value="1"/>
</dbReference>
<dbReference type="SFLD" id="SFLDS00036">
    <property type="entry name" value="Aromatic_Prenyltransferase"/>
    <property type="match status" value="1"/>
</dbReference>
<comment type="pathway">
    <text evidence="1">Secondary metabolite biosynthesis.</text>
</comment>
<dbReference type="RefSeq" id="XP_070882240.1">
    <property type="nucleotide sequence ID" value="XM_071026421.1"/>
</dbReference>
<evidence type="ECO:0000313" key="4">
    <source>
        <dbReference type="EMBL" id="KAL2863261.1"/>
    </source>
</evidence>
<keyword evidence="5" id="KW-1185">Reference proteome</keyword>